<feature type="domain" description="Teneurin-like YD-shell" evidence="5">
    <location>
        <begin position="905"/>
        <end position="1026"/>
    </location>
</feature>
<dbReference type="Pfam" id="PF20148">
    <property type="entry name" value="DUF6531"/>
    <property type="match status" value="1"/>
</dbReference>
<evidence type="ECO:0000259" key="5">
    <source>
        <dbReference type="Pfam" id="PF25023"/>
    </source>
</evidence>
<reference evidence="7" key="1">
    <citation type="submission" date="2024-05" db="EMBL/GenBank/DDBJ databases">
        <title>30 novel species of actinomycetes from the DSMZ collection.</title>
        <authorList>
            <person name="Nouioui I."/>
        </authorList>
    </citation>
    <scope>NUCLEOTIDE SEQUENCE</scope>
    <source>
        <strain evidence="7">DSM 41527</strain>
    </source>
</reference>
<evidence type="ECO:0000256" key="1">
    <source>
        <dbReference type="ARBA" id="ARBA00022737"/>
    </source>
</evidence>
<dbReference type="InterPro" id="IPR045351">
    <property type="entry name" value="DUF6531"/>
</dbReference>
<comment type="caution">
    <text evidence="7">The sequence shown here is derived from an EMBL/GenBank/DDBJ whole genome shotgun (WGS) entry which is preliminary data.</text>
</comment>
<dbReference type="Pfam" id="PF25547">
    <property type="entry name" value="WXG100_2"/>
    <property type="match status" value="1"/>
</dbReference>
<dbReference type="NCBIfam" id="TIGR01643">
    <property type="entry name" value="YD_repeat_2x"/>
    <property type="match status" value="13"/>
</dbReference>
<feature type="compositionally biased region" description="Basic and acidic residues" evidence="2">
    <location>
        <begin position="381"/>
        <end position="390"/>
    </location>
</feature>
<feature type="compositionally biased region" description="Gly residues" evidence="2">
    <location>
        <begin position="215"/>
        <end position="240"/>
    </location>
</feature>
<dbReference type="EMBL" id="JAVRFE010000009">
    <property type="protein sequence ID" value="MDT0455985.1"/>
    <property type="molecule type" value="Genomic_DNA"/>
</dbReference>
<dbReference type="Pfam" id="PF25023">
    <property type="entry name" value="TEN_YD-shell"/>
    <property type="match status" value="3"/>
</dbReference>
<dbReference type="RefSeq" id="WP_311623276.1">
    <property type="nucleotide sequence ID" value="NZ_JAVRFE010000009.1"/>
</dbReference>
<dbReference type="InterPro" id="IPR022385">
    <property type="entry name" value="Rhs_assc_core"/>
</dbReference>
<dbReference type="InterPro" id="IPR031325">
    <property type="entry name" value="RHS_repeat"/>
</dbReference>
<feature type="region of interest" description="Disordered" evidence="2">
    <location>
        <begin position="260"/>
        <end position="285"/>
    </location>
</feature>
<dbReference type="Gene3D" id="2.180.10.10">
    <property type="entry name" value="RHS repeat-associated core"/>
    <property type="match status" value="3"/>
</dbReference>
<dbReference type="Pfam" id="PF05593">
    <property type="entry name" value="RHS_repeat"/>
    <property type="match status" value="2"/>
</dbReference>
<keyword evidence="8" id="KW-1185">Reference proteome</keyword>
<keyword evidence="1" id="KW-0677">Repeat</keyword>
<dbReference type="PANTHER" id="PTHR32305:SF15">
    <property type="entry name" value="PROTEIN RHSA-RELATED"/>
    <property type="match status" value="1"/>
</dbReference>
<evidence type="ECO:0000259" key="6">
    <source>
        <dbReference type="Pfam" id="PF25547"/>
    </source>
</evidence>
<accession>A0ABU2T6X7</accession>
<dbReference type="InterPro" id="IPR006530">
    <property type="entry name" value="YD"/>
</dbReference>
<proteinExistence type="predicted"/>
<evidence type="ECO:0000259" key="3">
    <source>
        <dbReference type="Pfam" id="PF15657"/>
    </source>
</evidence>
<feature type="region of interest" description="Disordered" evidence="2">
    <location>
        <begin position="337"/>
        <end position="401"/>
    </location>
</feature>
<dbReference type="InterPro" id="IPR050708">
    <property type="entry name" value="T6SS_VgrG/RHS"/>
</dbReference>
<feature type="domain" description="DUF6531" evidence="4">
    <location>
        <begin position="399"/>
        <end position="471"/>
    </location>
</feature>
<feature type="domain" description="Teneurin-like YD-shell" evidence="5">
    <location>
        <begin position="1138"/>
        <end position="1390"/>
    </location>
</feature>
<feature type="compositionally biased region" description="Basic and acidic residues" evidence="2">
    <location>
        <begin position="337"/>
        <end position="351"/>
    </location>
</feature>
<evidence type="ECO:0000259" key="4">
    <source>
        <dbReference type="Pfam" id="PF20148"/>
    </source>
</evidence>
<dbReference type="NCBIfam" id="TIGR03696">
    <property type="entry name" value="Rhs_assc_core"/>
    <property type="match status" value="1"/>
</dbReference>
<feature type="domain" description="Outer membrane channel protein CpnT-like N-terminal" evidence="6">
    <location>
        <begin position="2"/>
        <end position="125"/>
    </location>
</feature>
<dbReference type="SUPFAM" id="SSF69304">
    <property type="entry name" value="Tricorn protease N-terminal domain"/>
    <property type="match status" value="1"/>
</dbReference>
<dbReference type="PANTHER" id="PTHR32305">
    <property type="match status" value="1"/>
</dbReference>
<feature type="region of interest" description="Disordered" evidence="2">
    <location>
        <begin position="208"/>
        <end position="246"/>
    </location>
</feature>
<organism evidence="7 8">
    <name type="scientific">Streptomyces mooreae</name>
    <dbReference type="NCBI Taxonomy" id="3075523"/>
    <lineage>
        <taxon>Bacteria</taxon>
        <taxon>Bacillati</taxon>
        <taxon>Actinomycetota</taxon>
        <taxon>Actinomycetes</taxon>
        <taxon>Kitasatosporales</taxon>
        <taxon>Streptomycetaceae</taxon>
        <taxon>Streptomyces</taxon>
    </lineage>
</organism>
<dbReference type="Pfam" id="PF15657">
    <property type="entry name" value="Tox-HNH-EHHH"/>
    <property type="match status" value="1"/>
</dbReference>
<protein>
    <submittedName>
        <fullName evidence="7">RHS repeat-associated core domain-containing protein</fullName>
    </submittedName>
</protein>
<evidence type="ECO:0000256" key="2">
    <source>
        <dbReference type="SAM" id="MobiDB-lite"/>
    </source>
</evidence>
<gene>
    <name evidence="7" type="ORF">RM550_09560</name>
</gene>
<dbReference type="InterPro" id="IPR057746">
    <property type="entry name" value="CpnT-like_N"/>
</dbReference>
<name>A0ABU2T6X7_9ACTN</name>
<dbReference type="InterPro" id="IPR028048">
    <property type="entry name" value="Tox-HNH-EHHH"/>
</dbReference>
<feature type="domain" description="HNH/Endo VII superfamily nuclease toxins" evidence="3">
    <location>
        <begin position="1464"/>
        <end position="1530"/>
    </location>
</feature>
<evidence type="ECO:0000313" key="7">
    <source>
        <dbReference type="EMBL" id="MDT0455985.1"/>
    </source>
</evidence>
<sequence length="1535" mass="167732">MDEDDYREMAHAMREFAGDIDEGANEAHTAIQGLVGSAGGSLAIEALNAHWGKINGTHLKGLADCGRMAGTAMDGVATLIEGAKLGALVQLGILAAEVIAAQAAAPFTLGLSEVGALGATQATRVIVKRLFKEVCQQVAEQVISIALTPVEEALGAMVGDLVVQLGANALGVKDGVDLGQTAKAGRAGFGQGVGDGKDFAKSAGDKPMELLSAGGRRGGGGGGLAGSGNSGSSMGSGGSSGFSFDKDEHDRAVTSLESAGGTFRNKAGGKIGRARSHHGRTRGKDAIADAANVMLDKVIDGIEDGVKKTAKHLDENMTRGIKQMAKNHHENDRALSDHFKSLGKGGKKDSPISRGGIRNDLGKKGSVKGRSQSRPASLRNGAEEPREHATPTHGRCVNGDPIDMVTGEMVMSQTDVKLPGELSLILRRTHLSSYRSGHWFGRSWASTLDQRLEIDADGAIFASEDGMLLVYPVPVPGEEVLPVEGPRWPLEWDSMDRNRFTITDPSAGISRHFVAPQQSWPATGPAYQLPLNALADCNGQHIELLRNEYGELREIKHSGGYRVGVRTQHNRITALDLLNSEQCGEALPLVRFEYDPDGNLAEVYNSSEQALRFTYDGDGRITSWTDRNDSWYRFFYDERGRVVRGAGADGFLSAKITYDDVRRVTVYTNSLGHSTAYEHNRLGQVVRVTDALGNSTLSAWDRYDRLVRRTDPLGRVTRFEHDIDGNLAAVIRPDGTRATATFNDFRKPMVLVAPDGSTWEYAYDHHGNRTQVIDPSGAVTSYIYNENGHLVSKTDALGNITLLSTNPAGLVLSATNPLGGTTRCTRDAFGRVISITDPLGNTTQMTWTIEGKLQSRTDPDGSSEYWSWDGEGNLVAHTDAMGEITRYESTHFDLPSVRTGVDGVRYEFKYDTERRLTGVFTVDGRVWNYEYDPAGRLIAETDFNGRKLSYAHDAAGQLIARVNGAGQSIGYERDALGRVSQQRFASGACTTFVYDAAGRISQAENSEVQMRFERDALGRTLMATSNGRTNVYAYNALGRRVSRRTPSGAMHTWTYDAHGNPAKLNSSAGSIAFSYDAAGREISRSLGPGVSLTQEWDAASRLTAQAVTAGDGGELLHRAYTHRRDGYLTSVSDGDSHRTYELDALGRITAVQADQWTESYAYDSAGNLTHATTPVGGDSNGDRQHSGTLVQRAGRDTYEYDAQGRVIRRTRKLLNGQARIWTYCWSADDRLTDLTTPDGGRWHYQYDPLGRRTAKQRLAADGLTILGQTVFTWDGTSLVEQVGESGQVTTWDYVSRTKRPIAQTLSQADSDARFYAIVTDPIGAPSELVTSDGQVAWRHRTTAWGAPLSTRGAVDCPLRFPGQYHDEESGLRYNYFRYYSPDTASYLSPDPLGLPAAPNHHAYVVNPLAWVDPLGLESCPDPSLEEVKRKAFRDAGIPWGREPEEVDDWVPATTPEWQGSKQLFDKDHNPIYFPQEIYENDRGDFVVFQNHWTGHREPGEEGYQRPHIHMRPIDDQRNSNYEGCEEHYYYDPNLG</sequence>
<feature type="compositionally biased region" description="Basic residues" evidence="2">
    <location>
        <begin position="272"/>
        <end position="281"/>
    </location>
</feature>
<evidence type="ECO:0000313" key="8">
    <source>
        <dbReference type="Proteomes" id="UP001180551"/>
    </source>
</evidence>
<dbReference type="InterPro" id="IPR056823">
    <property type="entry name" value="TEN-like_YD-shell"/>
</dbReference>
<feature type="domain" description="Teneurin-like YD-shell" evidence="5">
    <location>
        <begin position="588"/>
        <end position="719"/>
    </location>
</feature>
<dbReference type="Proteomes" id="UP001180551">
    <property type="component" value="Unassembled WGS sequence"/>
</dbReference>